<dbReference type="OrthoDB" id="40035at10239"/>
<organism evidence="1 2">
    <name type="scientific">Serratia phage BF</name>
    <dbReference type="NCBI Taxonomy" id="1962671"/>
    <lineage>
        <taxon>Viruses</taxon>
        <taxon>Duplodnaviria</taxon>
        <taxon>Heunggongvirae</taxon>
        <taxon>Uroviricota</taxon>
        <taxon>Caudoviricetes</taxon>
        <taxon>Eneladusvirus</taxon>
        <taxon>Eneladusvirus BF</taxon>
    </lineage>
</organism>
<name>A0A1S6UAS2_9CAUD</name>
<dbReference type="EMBL" id="KY630187">
    <property type="protein sequence ID" value="AQW88539.1"/>
    <property type="molecule type" value="Genomic_DNA"/>
</dbReference>
<evidence type="ECO:0000313" key="2">
    <source>
        <dbReference type="Proteomes" id="UP000221837"/>
    </source>
</evidence>
<reference evidence="1" key="1">
    <citation type="submission" date="2017-02" db="EMBL/GenBank/DDBJ databases">
        <title>Genome sequence of Serratia marcescens phage BF.</title>
        <authorList>
            <person name="Casey E."/>
            <person name="Fitzgerald B."/>
            <person name="Mahony J."/>
            <person name="Lugli G."/>
            <person name="Ventura M."/>
            <person name="van Sinderen D."/>
        </authorList>
    </citation>
    <scope>NUCLEOTIDE SEQUENCE [LARGE SCALE GENOMIC DNA]</scope>
</reference>
<proteinExistence type="predicted"/>
<sequence length="79" mass="8845">MSLYKVVVNCISVGMAGSHTLLVSGDFPHINEARIGINEWVANEYAGRLDVNVTFLNHSDQIYVTDLKSSDYDKVIIMR</sequence>
<evidence type="ECO:0000313" key="1">
    <source>
        <dbReference type="EMBL" id="AQW88539.1"/>
    </source>
</evidence>
<accession>A0A1S6UAS2</accession>
<gene>
    <name evidence="1" type="ORF">BF_0014</name>
</gene>
<protein>
    <submittedName>
        <fullName evidence="1">Uncharacterized protein</fullName>
    </submittedName>
</protein>
<dbReference type="Proteomes" id="UP000221837">
    <property type="component" value="Genome"/>
</dbReference>
<keyword evidence="2" id="KW-1185">Reference proteome</keyword>